<evidence type="ECO:0000313" key="1">
    <source>
        <dbReference type="EMBL" id="WUG95372.1"/>
    </source>
</evidence>
<dbReference type="RefSeq" id="WP_328340684.1">
    <property type="nucleotide sequence ID" value="NZ_CP107906.1"/>
</dbReference>
<gene>
    <name evidence="1" type="ORF">OHB29_21310</name>
</gene>
<name>A0ABZ1NVB5_STRVL</name>
<sequence>MDHRHLGGEAVPYRAQQAALAHARAAGEQDDGEVGAVQQVPVGPRRRPPEQPCEEALLAEEFLEPQFFTHGASMGCLPARGG</sequence>
<protein>
    <submittedName>
        <fullName evidence="1">Uncharacterized protein</fullName>
    </submittedName>
</protein>
<dbReference type="Proteomes" id="UP001341259">
    <property type="component" value="Chromosome"/>
</dbReference>
<keyword evidence="2" id="KW-1185">Reference proteome</keyword>
<evidence type="ECO:0000313" key="2">
    <source>
        <dbReference type="Proteomes" id="UP001341259"/>
    </source>
</evidence>
<accession>A0ABZ1NVB5</accession>
<organism evidence="1 2">
    <name type="scientific">Streptomyces violaceus</name>
    <name type="common">Streptomyces venezuelae</name>
    <dbReference type="NCBI Taxonomy" id="1936"/>
    <lineage>
        <taxon>Bacteria</taxon>
        <taxon>Bacillati</taxon>
        <taxon>Actinomycetota</taxon>
        <taxon>Actinomycetes</taxon>
        <taxon>Kitasatosporales</taxon>
        <taxon>Streptomycetaceae</taxon>
        <taxon>Streptomyces</taxon>
    </lineage>
</organism>
<reference evidence="1 2" key="1">
    <citation type="submission" date="2022-10" db="EMBL/GenBank/DDBJ databases">
        <title>The complete genomes of actinobacterial strains from the NBC collection.</title>
        <authorList>
            <person name="Joergensen T.S."/>
            <person name="Alvarez Arevalo M."/>
            <person name="Sterndorff E.B."/>
            <person name="Faurdal D."/>
            <person name="Vuksanovic O."/>
            <person name="Mourched A.-S."/>
            <person name="Charusanti P."/>
            <person name="Shaw S."/>
            <person name="Blin K."/>
            <person name="Weber T."/>
        </authorList>
    </citation>
    <scope>NUCLEOTIDE SEQUENCE [LARGE SCALE GENOMIC DNA]</scope>
    <source>
        <strain evidence="1 2">NBC_00456</strain>
    </source>
</reference>
<proteinExistence type="predicted"/>
<dbReference type="EMBL" id="CP107906">
    <property type="protein sequence ID" value="WUG95372.1"/>
    <property type="molecule type" value="Genomic_DNA"/>
</dbReference>